<evidence type="ECO:0008006" key="13">
    <source>
        <dbReference type="Google" id="ProtNLM"/>
    </source>
</evidence>
<proteinExistence type="inferred from homology"/>
<evidence type="ECO:0000313" key="12">
    <source>
        <dbReference type="Proteomes" id="UP001145021"/>
    </source>
</evidence>
<feature type="region of interest" description="Disordered" evidence="9">
    <location>
        <begin position="226"/>
        <end position="258"/>
    </location>
</feature>
<evidence type="ECO:0000256" key="10">
    <source>
        <dbReference type="SAM" id="Phobius"/>
    </source>
</evidence>
<evidence type="ECO:0000256" key="6">
    <source>
        <dbReference type="ARBA" id="ARBA00022989"/>
    </source>
</evidence>
<evidence type="ECO:0000256" key="1">
    <source>
        <dbReference type="ARBA" id="ARBA00004123"/>
    </source>
</evidence>
<comment type="similarity">
    <text evidence="3">Belongs to the eukaryotic RPC7 RNA polymerase subunit family.</text>
</comment>
<feature type="compositionally biased region" description="Low complexity" evidence="9">
    <location>
        <begin position="923"/>
        <end position="932"/>
    </location>
</feature>
<feature type="transmembrane region" description="Helical" evidence="10">
    <location>
        <begin position="1109"/>
        <end position="1127"/>
    </location>
</feature>
<feature type="transmembrane region" description="Helical" evidence="10">
    <location>
        <begin position="1082"/>
        <end position="1102"/>
    </location>
</feature>
<feature type="transmembrane region" description="Helical" evidence="10">
    <location>
        <begin position="1157"/>
        <end position="1179"/>
    </location>
</feature>
<dbReference type="PANTHER" id="PTHR13317:SF4">
    <property type="entry name" value="TRANSMEMBRANE ANTERIOR POSTERIOR TRANSFORMATION PROTEIN 1 HOMOLOG"/>
    <property type="match status" value="1"/>
</dbReference>
<feature type="transmembrane region" description="Helical" evidence="10">
    <location>
        <begin position="635"/>
        <end position="654"/>
    </location>
</feature>
<evidence type="ECO:0000256" key="4">
    <source>
        <dbReference type="ARBA" id="ARBA00008803"/>
    </source>
</evidence>
<comment type="subcellular location">
    <subcellularLocation>
        <location evidence="2">Membrane</location>
        <topology evidence="2">Multi-pass membrane protein</topology>
    </subcellularLocation>
    <subcellularLocation>
        <location evidence="1">Nucleus</location>
    </subcellularLocation>
</comment>
<comment type="caution">
    <text evidence="11">The sequence shown here is derived from an EMBL/GenBank/DDBJ whole genome shotgun (WGS) entry which is preliminary data.</text>
</comment>
<dbReference type="PANTHER" id="PTHR13317">
    <property type="entry name" value="TRANSMEMBRANE ANTERIOR POSTERIOR TRANSFORMATION PROTEIN 1 HOMOLOG"/>
    <property type="match status" value="1"/>
</dbReference>
<dbReference type="GO" id="GO:0005789">
    <property type="term" value="C:endoplasmic reticulum membrane"/>
    <property type="evidence" value="ECO:0007669"/>
    <property type="project" value="TreeGrafter"/>
</dbReference>
<reference evidence="11" key="1">
    <citation type="submission" date="2022-07" db="EMBL/GenBank/DDBJ databases">
        <title>Phylogenomic reconstructions and comparative analyses of Kickxellomycotina fungi.</title>
        <authorList>
            <person name="Reynolds N.K."/>
            <person name="Stajich J.E."/>
            <person name="Barry K."/>
            <person name="Grigoriev I.V."/>
            <person name="Crous P."/>
            <person name="Smith M.E."/>
        </authorList>
    </citation>
    <scope>NUCLEOTIDE SEQUENCE</scope>
    <source>
        <strain evidence="11">NBRC 105413</strain>
    </source>
</reference>
<feature type="transmembrane region" description="Helical" evidence="10">
    <location>
        <begin position="522"/>
        <end position="541"/>
    </location>
</feature>
<feature type="region of interest" description="Disordered" evidence="9">
    <location>
        <begin position="1398"/>
        <end position="1467"/>
    </location>
</feature>
<feature type="compositionally biased region" description="Acidic residues" evidence="9">
    <location>
        <begin position="1448"/>
        <end position="1467"/>
    </location>
</feature>
<dbReference type="EMBL" id="JANBOH010000011">
    <property type="protein sequence ID" value="KAJ1648123.1"/>
    <property type="molecule type" value="Genomic_DNA"/>
</dbReference>
<evidence type="ECO:0000256" key="9">
    <source>
        <dbReference type="SAM" id="MobiDB-lite"/>
    </source>
</evidence>
<dbReference type="InterPro" id="IPR024661">
    <property type="entry name" value="RNA_pol_III_Rpc31"/>
</dbReference>
<evidence type="ECO:0000256" key="7">
    <source>
        <dbReference type="ARBA" id="ARBA00023136"/>
    </source>
</evidence>
<feature type="region of interest" description="Disordered" evidence="9">
    <location>
        <begin position="180"/>
        <end position="206"/>
    </location>
</feature>
<name>A0A9W7XRQ7_9FUNG</name>
<feature type="transmembrane region" description="Helical" evidence="10">
    <location>
        <begin position="711"/>
        <end position="731"/>
    </location>
</feature>
<evidence type="ECO:0000256" key="3">
    <source>
        <dbReference type="ARBA" id="ARBA00008352"/>
    </source>
</evidence>
<feature type="compositionally biased region" description="Acidic residues" evidence="9">
    <location>
        <begin position="1409"/>
        <end position="1440"/>
    </location>
</feature>
<evidence type="ECO:0000256" key="2">
    <source>
        <dbReference type="ARBA" id="ARBA00004141"/>
    </source>
</evidence>
<organism evidence="11 12">
    <name type="scientific">Coemansia asiatica</name>
    <dbReference type="NCBI Taxonomy" id="1052880"/>
    <lineage>
        <taxon>Eukaryota</taxon>
        <taxon>Fungi</taxon>
        <taxon>Fungi incertae sedis</taxon>
        <taxon>Zoopagomycota</taxon>
        <taxon>Kickxellomycotina</taxon>
        <taxon>Kickxellomycetes</taxon>
        <taxon>Kickxellales</taxon>
        <taxon>Kickxellaceae</taxon>
        <taxon>Coemansia</taxon>
    </lineage>
</organism>
<keyword evidence="8" id="KW-0539">Nucleus</keyword>
<keyword evidence="12" id="KW-1185">Reference proteome</keyword>
<feature type="compositionally biased region" description="Low complexity" evidence="9">
    <location>
        <begin position="228"/>
        <end position="245"/>
    </location>
</feature>
<gene>
    <name evidence="11" type="ORF">LPJ64_000576</name>
</gene>
<keyword evidence="6 10" id="KW-1133">Transmembrane helix</keyword>
<feature type="region of interest" description="Disordered" evidence="9">
    <location>
        <begin position="393"/>
        <end position="471"/>
    </location>
</feature>
<dbReference type="Proteomes" id="UP001145021">
    <property type="component" value="Unassembled WGS sequence"/>
</dbReference>
<dbReference type="Pfam" id="PF11705">
    <property type="entry name" value="RNA_pol_3_Rpc31"/>
    <property type="match status" value="1"/>
</dbReference>
<keyword evidence="5 10" id="KW-0812">Transmembrane</keyword>
<dbReference type="Pfam" id="PF05346">
    <property type="entry name" value="DUF747"/>
    <property type="match status" value="2"/>
</dbReference>
<sequence length="1467" mass="162250">MATDKRHSLRDDGRAAVAETIKQQTYAQLVGNSSSLKASRASMANDNSLDAYNRTAFNLAQRRPRRASLFPAPANSAQQQQQQQRPRTNNHDASVAAALVAHKRMSLDSIQHAAVSRRIVNEHLEAGSRMSYLDSISEFGGRPMWSNEQLRRARRFSSSHTRGASCPTLNITRIMRSISVSSGSSSSSSSGASSREGHSRALAKRARRHYSLAPVASEPESVVFRGESSSLHMHGSSSSSNSSSSEHVRVPPRINVDGLRRRTAAGRHEAGTPDLVIQTDDLSSPLSPPLTEETYLDALYQLGATSASATPSISSATSSARWSTISAESPHKRYSYSSAAIAEALRNLQSAARHSNASLGEPSSYLYQSSTLSSLSPDPALLRADGVTNIDTSSADEKMTITLKGPPRRHDDAQIDDGSSEAASRGDGPKDVSSKSSTSGFKNFPRLDNSTGFLDGSSGRPSTEGMRSSGEAPIPAIYLDSTASLWDQYMAELDSSEFDSNIHLKRQRVSQFLRVPWNVERLLWFGVAICFDALIYVFSILPAKFFRAALTLILSIFLELPELVDDACSSKTVQLVLQALPDTWRSRVLAGGRRIQHWVCCLVGRRAVSDGSSGAAAVAGRNMSRWLSPAQLFDLYRGLLLIFTCLALCHIDAAQMYHSIRAQSSLKLYFIFSALDIFDRLLSSFGHDALDALQSTVTDPRSQRWKSGAGYFVLAQTYMLVHTLVLFYQVITLNVAVNAYSDQLLSLLISNQFVEIKSNVFKKWEKEMLFQVACADIAERFQEIVFLFIIILRNLAELSGTGISPLFDVTSTTASAPGGTATVLPTVQPPVSFDSATPSAFAPLIPTWISVPLINRIVTPILMVLGTEILIDWIKHAFITKLNWIRPEIYSHYIDILSRDLACSKSGVRARGVLPIGPNRSRLASSDALESSSDVDEKIEETGSSCGSSQARTRSSSSSSILTHMVLMAIAWVQTNLLSDSRALHDDDDDDDDDRRMPDSEGTSGMSAGFGRRRGHRRTQSVTQPQIFVEQSSRVARRIGLSPMPLACLITLMLMQVSYMLMQSSALHNGDMPLPSATEVSGLSWLFGWLMAVPVLSFFIRALAAVCKIVFSLLSLDALSYLGYLVVHPRKAMSSFIAMFFESPYNSLRLAAAPTGWVLLDVLGWAAIVLIAYALVVWVKLTFGNRLMQFAWNRYHDFERRTAENRGTESGTGNLKQFDDQTKKLDNNTFFEVGKLIAKEGSEAEWDKLKPKLTLDNIERYTLFKSRRGWGGGARREMNGLQTELLRDRKLRKLDSGIKPTFPDYEMVPGRPLTSEEKHIATLMDSFRNELKSSVFYLKSPPMPPEVERFSDRYHSKEDNTKSLKELKTDVALFPEELQSVILRKRVKKAKKAEDDGDGILAALRDAKDENEDEEEKSGKEDDEQEEVLDDEEDEEEGNDYMDTYFDNGEEDDLGDIDDDEGGGDYY</sequence>
<keyword evidence="7 10" id="KW-0472">Membrane</keyword>
<feature type="region of interest" description="Disordered" evidence="9">
    <location>
        <begin position="72"/>
        <end position="92"/>
    </location>
</feature>
<feature type="region of interest" description="Disordered" evidence="9">
    <location>
        <begin position="982"/>
        <end position="1023"/>
    </location>
</feature>
<feature type="compositionally biased region" description="Low complexity" evidence="9">
    <location>
        <begin position="180"/>
        <end position="194"/>
    </location>
</feature>
<dbReference type="GO" id="GO:0006383">
    <property type="term" value="P:transcription by RNA polymerase III"/>
    <property type="evidence" value="ECO:0007669"/>
    <property type="project" value="InterPro"/>
</dbReference>
<dbReference type="GO" id="GO:0005634">
    <property type="term" value="C:nucleus"/>
    <property type="evidence" value="ECO:0007669"/>
    <property type="project" value="UniProtKB-SubCell"/>
</dbReference>
<feature type="region of interest" description="Disordered" evidence="9">
    <location>
        <begin position="923"/>
        <end position="954"/>
    </location>
</feature>
<protein>
    <recommendedName>
        <fullName evidence="13">DNA-directed RNA polymerase III subunit</fullName>
    </recommendedName>
</protein>
<accession>A0A9W7XRQ7</accession>
<evidence type="ECO:0000313" key="11">
    <source>
        <dbReference type="EMBL" id="KAJ1648123.1"/>
    </source>
</evidence>
<feature type="transmembrane region" description="Helical" evidence="10">
    <location>
        <begin position="1044"/>
        <end position="1062"/>
    </location>
</feature>
<evidence type="ECO:0000256" key="8">
    <source>
        <dbReference type="ARBA" id="ARBA00023242"/>
    </source>
</evidence>
<comment type="similarity">
    <text evidence="4">Belongs to the TAPT1 family.</text>
</comment>
<evidence type="ECO:0000256" key="5">
    <source>
        <dbReference type="ARBA" id="ARBA00022692"/>
    </source>
</evidence>
<dbReference type="InterPro" id="IPR008010">
    <property type="entry name" value="Tatp1"/>
</dbReference>
<feature type="compositionally biased region" description="Low complexity" evidence="9">
    <location>
        <begin position="944"/>
        <end position="954"/>
    </location>
</feature>